<dbReference type="InterPro" id="IPR003604">
    <property type="entry name" value="Matrin/U1-like-C_Znf_C2H2"/>
</dbReference>
<dbReference type="PANTHER" id="PTHR46786">
    <property type="entry name" value="ZINC FINGER MATRIN-TYPE PROTEIN 3"/>
    <property type="match status" value="1"/>
</dbReference>
<dbReference type="AlphaFoldDB" id="A0A7R8VG07"/>
<name>A0A7R8VG07_TIMDO</name>
<dbReference type="Gene3D" id="3.30.160.60">
    <property type="entry name" value="Classic Zinc Finger"/>
    <property type="match status" value="4"/>
</dbReference>
<sequence>MRRLMLDQPPDLLDRVSSFERLGDYRPGVEPLRMDYIEHYQSIRNSSDTSFNSTKPSLTHAIERRQSKYYSCPTEPSFDNERELHFNEERDGRGDRDTDPGRFNRDTDLLYSRRQEKPRYDEDDVPLPKELTMKFGRLTCSLCNVTLTTQDMAKLHYSGKNHEKRVVVFLNEWCEKTNHPLLDCWLKKLQNKRLKQQPVGVKNLYCEICKITLTSMIVATQHYEGRAHNIRKRELEISNTQFGKRRFQMDSTEDSSKKGRFICEICQIVTTSQDQLENHFGGIKHKKMQAKSQTKGVSEYQCMTCDWRSLHFESYLEHKETVQHQIKEKMETVHPTEIRTSISPSSAVKLNTTSALANYATKVAMEEDINGEEAVDDDCVDENEDDFFCNLCNVDSTSSAEAEKHIKSAAHQNELRYHLASSSHKKNVEEIAEDNIQYLPKNLTTYECHYCALVCSTKNEYESHLLSNTHKMHMASLKVSLCTKFKCEICNLQYSTYQEFSSHQYSTKHRLTIEALERKQACHSVTSTSDHRQSYLHLDHSSLVTNSSVYGSIQSNVGATRSASGSFESFPQQGFSDRVASSVYMLPLKPKDVYSMPQQQDFALVDTSPQYINRRKESPLHKLENHTFRELDHLRVSKCQQLVSGDEDLWERRAAPAENRDQQFSFRAERMLVHKGAQPLAQAQSTSAVVPSPQYVSFEEFSFSRERQAILEHAHSQ</sequence>
<feature type="domain" description="C2H2-type" evidence="2">
    <location>
        <begin position="448"/>
        <end position="470"/>
    </location>
</feature>
<feature type="compositionally biased region" description="Basic and acidic residues" evidence="1">
    <location>
        <begin position="79"/>
        <end position="120"/>
    </location>
</feature>
<dbReference type="GO" id="GO:0003676">
    <property type="term" value="F:nucleic acid binding"/>
    <property type="evidence" value="ECO:0007669"/>
    <property type="project" value="InterPro"/>
</dbReference>
<dbReference type="PANTHER" id="PTHR46786:SF1">
    <property type="entry name" value="ZINC FINGER MATRIN-TYPE PROTEIN 3"/>
    <property type="match status" value="1"/>
</dbReference>
<proteinExistence type="predicted"/>
<evidence type="ECO:0000313" key="3">
    <source>
        <dbReference type="EMBL" id="CAD7196359.1"/>
    </source>
</evidence>
<reference evidence="3" key="1">
    <citation type="submission" date="2020-11" db="EMBL/GenBank/DDBJ databases">
        <authorList>
            <person name="Tran Van P."/>
        </authorList>
    </citation>
    <scope>NUCLEOTIDE SEQUENCE</scope>
</reference>
<dbReference type="SUPFAM" id="SSF57667">
    <property type="entry name" value="beta-beta-alpha zinc fingers"/>
    <property type="match status" value="4"/>
</dbReference>
<feature type="region of interest" description="Disordered" evidence="1">
    <location>
        <begin position="64"/>
        <end position="125"/>
    </location>
</feature>
<dbReference type="InterPro" id="IPR052644">
    <property type="entry name" value="ZMAT3"/>
</dbReference>
<dbReference type="GO" id="GO:0008270">
    <property type="term" value="F:zinc ion binding"/>
    <property type="evidence" value="ECO:0007669"/>
    <property type="project" value="InterPro"/>
</dbReference>
<evidence type="ECO:0000259" key="2">
    <source>
        <dbReference type="PROSITE" id="PS00028"/>
    </source>
</evidence>
<organism evidence="3">
    <name type="scientific">Timema douglasi</name>
    <name type="common">Walking stick</name>
    <dbReference type="NCBI Taxonomy" id="61478"/>
    <lineage>
        <taxon>Eukaryota</taxon>
        <taxon>Metazoa</taxon>
        <taxon>Ecdysozoa</taxon>
        <taxon>Arthropoda</taxon>
        <taxon>Hexapoda</taxon>
        <taxon>Insecta</taxon>
        <taxon>Pterygota</taxon>
        <taxon>Neoptera</taxon>
        <taxon>Polyneoptera</taxon>
        <taxon>Phasmatodea</taxon>
        <taxon>Timematodea</taxon>
        <taxon>Timematoidea</taxon>
        <taxon>Timematidae</taxon>
        <taxon>Timema</taxon>
    </lineage>
</organism>
<protein>
    <recommendedName>
        <fullName evidence="2">C2H2-type domain-containing protein</fullName>
    </recommendedName>
</protein>
<dbReference type="InterPro" id="IPR013087">
    <property type="entry name" value="Znf_C2H2_type"/>
</dbReference>
<evidence type="ECO:0000256" key="1">
    <source>
        <dbReference type="SAM" id="MobiDB-lite"/>
    </source>
</evidence>
<dbReference type="SMART" id="SM00355">
    <property type="entry name" value="ZnF_C2H2"/>
    <property type="match status" value="7"/>
</dbReference>
<dbReference type="SMART" id="SM00451">
    <property type="entry name" value="ZnF_U1"/>
    <property type="match status" value="6"/>
</dbReference>
<feature type="domain" description="C2H2-type" evidence="2">
    <location>
        <begin position="487"/>
        <end position="509"/>
    </location>
</feature>
<dbReference type="EMBL" id="OA565128">
    <property type="protein sequence ID" value="CAD7196359.1"/>
    <property type="molecule type" value="Genomic_DNA"/>
</dbReference>
<accession>A0A7R8VG07</accession>
<dbReference type="InterPro" id="IPR036236">
    <property type="entry name" value="Znf_C2H2_sf"/>
</dbReference>
<dbReference type="Pfam" id="PF12874">
    <property type="entry name" value="zf-met"/>
    <property type="match status" value="3"/>
</dbReference>
<dbReference type="PROSITE" id="PS00028">
    <property type="entry name" value="ZINC_FINGER_C2H2_1"/>
    <property type="match status" value="2"/>
</dbReference>
<gene>
    <name evidence="3" type="ORF">TDIB3V08_LOCUS2710</name>
</gene>